<dbReference type="CDD" id="cd07377">
    <property type="entry name" value="WHTH_GntR"/>
    <property type="match status" value="1"/>
</dbReference>
<evidence type="ECO:0000256" key="1">
    <source>
        <dbReference type="ARBA" id="ARBA00023015"/>
    </source>
</evidence>
<dbReference type="InterPro" id="IPR036388">
    <property type="entry name" value="WH-like_DNA-bd_sf"/>
</dbReference>
<dbReference type="InterPro" id="IPR036390">
    <property type="entry name" value="WH_DNA-bd_sf"/>
</dbReference>
<evidence type="ECO:0000259" key="4">
    <source>
        <dbReference type="PROSITE" id="PS50949"/>
    </source>
</evidence>
<evidence type="ECO:0000313" key="6">
    <source>
        <dbReference type="Proteomes" id="UP000307378"/>
    </source>
</evidence>
<dbReference type="SUPFAM" id="SSF48008">
    <property type="entry name" value="GntR ligand-binding domain-like"/>
    <property type="match status" value="1"/>
</dbReference>
<dbReference type="PANTHER" id="PTHR43537">
    <property type="entry name" value="TRANSCRIPTIONAL REGULATOR, GNTR FAMILY"/>
    <property type="match status" value="1"/>
</dbReference>
<proteinExistence type="predicted"/>
<comment type="caution">
    <text evidence="5">The sequence shown here is derived from an EMBL/GenBank/DDBJ whole genome shotgun (WGS) entry which is preliminary data.</text>
</comment>
<dbReference type="SUPFAM" id="SSF46785">
    <property type="entry name" value="Winged helix' DNA-binding domain"/>
    <property type="match status" value="1"/>
</dbReference>
<dbReference type="InterPro" id="IPR011711">
    <property type="entry name" value="GntR_C"/>
</dbReference>
<sequence>MSEPGSLLRSLSGRSTARNYHSHVINEIGAGVISGRYAIGTTLPNDAELMEEFEVSRTVLREALKTLEAKGLLEARPKVGTKVAKKSRWSLYDPQVLAWHLEAPVDAEFLSGLHEVRRSLEPQAAAEVARRRTADQIRLMLYWIHQMETSLASPQNFALADFELHRIIADAAHNPFVRALYGLIELAHAFAYKPQMDNPDPCVLDKILESHKLLVNRIEYGDEAGARQAMLDTIEQDRVISVAVR</sequence>
<dbReference type="Gene3D" id="1.20.120.530">
    <property type="entry name" value="GntR ligand-binding domain-like"/>
    <property type="match status" value="1"/>
</dbReference>
<dbReference type="InterPro" id="IPR000524">
    <property type="entry name" value="Tscrpt_reg_HTH_GntR"/>
</dbReference>
<dbReference type="Pfam" id="PF00392">
    <property type="entry name" value="GntR"/>
    <property type="match status" value="1"/>
</dbReference>
<evidence type="ECO:0000256" key="3">
    <source>
        <dbReference type="ARBA" id="ARBA00023163"/>
    </source>
</evidence>
<dbReference type="PANTHER" id="PTHR43537:SF44">
    <property type="entry name" value="GNTR FAMILY REGULATORY PROTEIN"/>
    <property type="match status" value="1"/>
</dbReference>
<keyword evidence="3" id="KW-0804">Transcription</keyword>
<dbReference type="PROSITE" id="PS50949">
    <property type="entry name" value="HTH_GNTR"/>
    <property type="match status" value="1"/>
</dbReference>
<organism evidence="5 6">
    <name type="scientific">Rhizobium rosettiformans W3</name>
    <dbReference type="NCBI Taxonomy" id="538378"/>
    <lineage>
        <taxon>Bacteria</taxon>
        <taxon>Pseudomonadati</taxon>
        <taxon>Pseudomonadota</taxon>
        <taxon>Alphaproteobacteria</taxon>
        <taxon>Hyphomicrobiales</taxon>
        <taxon>Rhizobiaceae</taxon>
        <taxon>Rhizobium/Agrobacterium group</taxon>
        <taxon>Rhizobium</taxon>
    </lineage>
</organism>
<reference evidence="5 6" key="1">
    <citation type="submission" date="2019-04" db="EMBL/GenBank/DDBJ databases">
        <title>genome sequence of strain W3.</title>
        <authorList>
            <person name="Gao J."/>
            <person name="Sun J."/>
        </authorList>
    </citation>
    <scope>NUCLEOTIDE SEQUENCE [LARGE SCALE GENOMIC DNA]</scope>
    <source>
        <strain evidence="5 6">W3</strain>
    </source>
</reference>
<gene>
    <name evidence="5" type="ORF">FAA86_00680</name>
</gene>
<dbReference type="EMBL" id="STGU01000001">
    <property type="protein sequence ID" value="THV38920.1"/>
    <property type="molecule type" value="Genomic_DNA"/>
</dbReference>
<keyword evidence="2" id="KW-0238">DNA-binding</keyword>
<dbReference type="AlphaFoldDB" id="A0A4S8Q4E2"/>
<dbReference type="SMART" id="SM00895">
    <property type="entry name" value="FCD"/>
    <property type="match status" value="1"/>
</dbReference>
<dbReference type="Gene3D" id="1.10.10.10">
    <property type="entry name" value="Winged helix-like DNA-binding domain superfamily/Winged helix DNA-binding domain"/>
    <property type="match status" value="1"/>
</dbReference>
<evidence type="ECO:0000313" key="5">
    <source>
        <dbReference type="EMBL" id="THV38920.1"/>
    </source>
</evidence>
<dbReference type="PRINTS" id="PR00035">
    <property type="entry name" value="HTHGNTR"/>
</dbReference>
<dbReference type="InterPro" id="IPR008920">
    <property type="entry name" value="TF_FadR/GntR_C"/>
</dbReference>
<evidence type="ECO:0000256" key="2">
    <source>
        <dbReference type="ARBA" id="ARBA00023125"/>
    </source>
</evidence>
<dbReference type="SMART" id="SM00345">
    <property type="entry name" value="HTH_GNTR"/>
    <property type="match status" value="1"/>
</dbReference>
<protein>
    <submittedName>
        <fullName evidence="5">FadR family transcriptional regulator</fullName>
    </submittedName>
</protein>
<accession>A0A4S8Q4E2</accession>
<dbReference type="RefSeq" id="WP_136537914.1">
    <property type="nucleotide sequence ID" value="NZ_STGU01000001.1"/>
</dbReference>
<dbReference type="Pfam" id="PF07729">
    <property type="entry name" value="FCD"/>
    <property type="match status" value="1"/>
</dbReference>
<keyword evidence="1" id="KW-0805">Transcription regulation</keyword>
<dbReference type="GO" id="GO:0003677">
    <property type="term" value="F:DNA binding"/>
    <property type="evidence" value="ECO:0007669"/>
    <property type="project" value="UniProtKB-KW"/>
</dbReference>
<name>A0A4S8Q4E2_9HYPH</name>
<feature type="domain" description="HTH gntR-type" evidence="4">
    <location>
        <begin position="18"/>
        <end position="86"/>
    </location>
</feature>
<dbReference type="GO" id="GO:0003700">
    <property type="term" value="F:DNA-binding transcription factor activity"/>
    <property type="evidence" value="ECO:0007669"/>
    <property type="project" value="InterPro"/>
</dbReference>
<dbReference type="Proteomes" id="UP000307378">
    <property type="component" value="Unassembled WGS sequence"/>
</dbReference>